<protein>
    <recommendedName>
        <fullName evidence="1">DUF6816 domain-containing protein</fullName>
    </recommendedName>
</protein>
<evidence type="ECO:0000313" key="3">
    <source>
        <dbReference type="Proteomes" id="UP001604335"/>
    </source>
</evidence>
<accession>A0ABW7CC07</accession>
<organism evidence="2 3">
    <name type="scientific">Limnothrix redekei LRLZ20PSL1</name>
    <dbReference type="NCBI Taxonomy" id="3112953"/>
    <lineage>
        <taxon>Bacteria</taxon>
        <taxon>Bacillati</taxon>
        <taxon>Cyanobacteriota</taxon>
        <taxon>Cyanophyceae</taxon>
        <taxon>Pseudanabaenales</taxon>
        <taxon>Pseudanabaenaceae</taxon>
        <taxon>Limnothrix</taxon>
    </lineage>
</organism>
<dbReference type="InterPro" id="IPR049213">
    <property type="entry name" value="DUF6816"/>
</dbReference>
<sequence length="289" mass="31412">MTRRLKRSASRGFSRWIAPGVALGLALGWGFMAWLGWPSAAQAGPLLDRVNAFPYWVTKPPTKPAAGDLIYPPWMAGDWQVTSTLLELSAPFAPEIVTPGFESNRSLLGQPVSFAVRFGPQTIAPALSAFPLRKYQPPDRAPIVADRAFNGLNIAAAYLGRGAIAGVVADPGNPNEQILKLANQRALVSTVTDRASETPSDQRFLATEVIVQSFQNEGAQQGRSVYANAVETTTDYRHTAPDAIEADQFTAVYLAPRDRYASVTRNRPVALYHYRLTLQAIAPEVNPPP</sequence>
<reference evidence="3" key="1">
    <citation type="journal article" date="2024" name="Algal Res.">
        <title>Biochemical, toxicological and genomic investigation of a high-biomass producing Limnothrix strain isolated from Italian shallow drinking water reservoir.</title>
        <authorList>
            <person name="Simonazzi M."/>
            <person name="Shishido T.K."/>
            <person name="Delbaje E."/>
            <person name="Wahlsten M."/>
            <person name="Fewer D.P."/>
            <person name="Sivonen K."/>
            <person name="Pezzolesi L."/>
            <person name="Pistocchi R."/>
        </authorList>
    </citation>
    <scope>NUCLEOTIDE SEQUENCE [LARGE SCALE GENOMIC DNA]</scope>
    <source>
        <strain evidence="3">LRLZ20PSL1</strain>
    </source>
</reference>
<name>A0ABW7CC07_9CYAN</name>
<dbReference type="RefSeq" id="WP_393011796.1">
    <property type="nucleotide sequence ID" value="NZ_JAZAQF010000043.1"/>
</dbReference>
<evidence type="ECO:0000313" key="2">
    <source>
        <dbReference type="EMBL" id="MFG3817456.1"/>
    </source>
</evidence>
<keyword evidence="3" id="KW-1185">Reference proteome</keyword>
<dbReference type="EMBL" id="JAZAQF010000043">
    <property type="protein sequence ID" value="MFG3817456.1"/>
    <property type="molecule type" value="Genomic_DNA"/>
</dbReference>
<comment type="caution">
    <text evidence="2">The sequence shown here is derived from an EMBL/GenBank/DDBJ whole genome shotgun (WGS) entry which is preliminary data.</text>
</comment>
<evidence type="ECO:0000259" key="1">
    <source>
        <dbReference type="Pfam" id="PF20670"/>
    </source>
</evidence>
<gene>
    <name evidence="2" type="ORF">VPK24_07385</name>
</gene>
<proteinExistence type="predicted"/>
<dbReference type="Pfam" id="PF20670">
    <property type="entry name" value="DUF6816"/>
    <property type="match status" value="1"/>
</dbReference>
<dbReference type="Proteomes" id="UP001604335">
    <property type="component" value="Unassembled WGS sequence"/>
</dbReference>
<feature type="domain" description="DUF6816" evidence="1">
    <location>
        <begin position="65"/>
        <end position="279"/>
    </location>
</feature>